<keyword evidence="5" id="KW-0418">Kinase</keyword>
<dbReference type="InterPro" id="IPR008271">
    <property type="entry name" value="Ser/Thr_kinase_AS"/>
</dbReference>
<dbReference type="InterPro" id="IPR000719">
    <property type="entry name" value="Prot_kinase_dom"/>
</dbReference>
<dbReference type="GO" id="GO:0004674">
    <property type="term" value="F:protein serine/threonine kinase activity"/>
    <property type="evidence" value="ECO:0007669"/>
    <property type="project" value="UniProtKB-KW"/>
</dbReference>
<dbReference type="PROSITE" id="PS00108">
    <property type="entry name" value="PROTEIN_KINASE_ST"/>
    <property type="match status" value="1"/>
</dbReference>
<evidence type="ECO:0000256" key="3">
    <source>
        <dbReference type="ARBA" id="ARBA00022679"/>
    </source>
</evidence>
<dbReference type="EC" id="2.7.11.1" evidence="1"/>
<dbReference type="SMART" id="SM00220">
    <property type="entry name" value="S_TKc"/>
    <property type="match status" value="1"/>
</dbReference>
<name>A0A5R8P7G3_9NOCA</name>
<evidence type="ECO:0000256" key="4">
    <source>
        <dbReference type="ARBA" id="ARBA00022741"/>
    </source>
</evidence>
<feature type="compositionally biased region" description="Low complexity" evidence="7">
    <location>
        <begin position="353"/>
        <end position="378"/>
    </location>
</feature>
<sequence length="824" mass="84214">MGSVYLARHPRLDKQTALKLLNRDLFADASVRARFEREADLAAQLDHPSIVAVYDRGTEADQQWISMQYIDGADASSVTALTLPPERAVQIIEGVADALDYAHGIGVLHRDVKPGNILLARSSAGHGERVFLTDFGLARLRAQTTQLTQQGMFTATLAFASPEQMTGSELDGRSDQYSLACTLYWLLTGMAPFDSPNPADIIHGNLQLAAPPLAVKRRGLPLSLDAVLAVAMAKHPSQRFGTCVEFAAAARHALSNPGYQPVPARSAPPAAYPPPVAGYPAAPPMPQYPPAVPPAPVAPPAYPAQRGIPEQAVPVGGSAGLPAQPGAQSAYPAQQGVLGEQVGPAAPAPQPGYPMQQGVADQAVQVAAPAGRPAQPGGHSAYPGQQGVPGEQAAPADGSVAPETYRGAGGPGAEPQPIGSTALGASEQPPGGASVAGQQSDSPPGKVSATDSASPSGSVAQQAGGVGSASASDTAVGSGNSGDAGANEATRGSERSGGPGHSGEPGRSGEPRGAGDAVDDGSEHPTTVTAYAGAQGGSSLLLKGEPAPPAPADSATGAPAMAATHGGQQPPPHNGVSGFGAAVPPYGPNHDPGHRLPGKRGTSPALIAVFTIIGLLVVLLVLAVVVFVVGGDDGEDSGAAEGPASTFTPAKDITPQEDPVERSRRVFPSLLPQGTADSGAGYQGAQCTAYEPDDPVRIEDRALSSRPWEAVWECRRRVESDSHMDYTIVVYEDADDARAVLGELPPNSRGTGVKSGAPYTTYHWIEPDPPGPLTTTHLVVGFGGSDPIRSNALISVRHSGPIADEFGRLSSENAVLQWWADAPL</sequence>
<dbReference type="SUPFAM" id="SSF56112">
    <property type="entry name" value="Protein kinase-like (PK-like)"/>
    <property type="match status" value="1"/>
</dbReference>
<dbReference type="Pfam" id="PF00069">
    <property type="entry name" value="Pkinase"/>
    <property type="match status" value="1"/>
</dbReference>
<evidence type="ECO:0000259" key="9">
    <source>
        <dbReference type="PROSITE" id="PS50011"/>
    </source>
</evidence>
<evidence type="ECO:0000256" key="2">
    <source>
        <dbReference type="ARBA" id="ARBA00022527"/>
    </source>
</evidence>
<accession>A0A5R8P7G3</accession>
<dbReference type="AlphaFoldDB" id="A0A5R8P7G3"/>
<reference evidence="10 11" key="1">
    <citation type="submission" date="2019-05" db="EMBL/GenBank/DDBJ databases">
        <title>Genomes sequences of two Nocardia cyriacigeorgica environmental isolates, type strains Nocardia asteroides ATCC 19247 and Nocardia cyriacigeorgica DSM 44484.</title>
        <authorList>
            <person name="Vautrin F."/>
            <person name="Bergeron E."/>
            <person name="Dubost A."/>
            <person name="Abrouk D."/>
            <person name="Rodriguez Nava V."/>
            <person name="Pujic P."/>
        </authorList>
    </citation>
    <scope>NUCLEOTIDE SEQUENCE [LARGE SCALE GENOMIC DNA]</scope>
    <source>
        <strain evidence="10 11">EML 1456</strain>
    </source>
</reference>
<dbReference type="PROSITE" id="PS50011">
    <property type="entry name" value="PROTEIN_KINASE_DOM"/>
    <property type="match status" value="1"/>
</dbReference>
<dbReference type="Gene3D" id="3.30.200.20">
    <property type="entry name" value="Phosphorylase Kinase, domain 1"/>
    <property type="match status" value="1"/>
</dbReference>
<evidence type="ECO:0000256" key="7">
    <source>
        <dbReference type="SAM" id="MobiDB-lite"/>
    </source>
</evidence>
<dbReference type="OrthoDB" id="9762169at2"/>
<keyword evidence="8" id="KW-1133">Transmembrane helix</keyword>
<organism evidence="10 11">
    <name type="scientific">Nocardia cyriacigeorgica</name>
    <dbReference type="NCBI Taxonomy" id="135487"/>
    <lineage>
        <taxon>Bacteria</taxon>
        <taxon>Bacillati</taxon>
        <taxon>Actinomycetota</taxon>
        <taxon>Actinomycetes</taxon>
        <taxon>Mycobacteriales</taxon>
        <taxon>Nocardiaceae</taxon>
        <taxon>Nocardia</taxon>
    </lineage>
</organism>
<dbReference type="EMBL" id="VBUU01000037">
    <property type="protein sequence ID" value="TLF97907.1"/>
    <property type="molecule type" value="Genomic_DNA"/>
</dbReference>
<evidence type="ECO:0000313" key="11">
    <source>
        <dbReference type="Proteomes" id="UP000308349"/>
    </source>
</evidence>
<keyword evidence="4" id="KW-0547">Nucleotide-binding</keyword>
<keyword evidence="6" id="KW-0067">ATP-binding</keyword>
<proteinExistence type="predicted"/>
<gene>
    <name evidence="10" type="ORF">FEK35_26395</name>
</gene>
<dbReference type="PANTHER" id="PTHR43289">
    <property type="entry name" value="MITOGEN-ACTIVATED PROTEIN KINASE KINASE KINASE 20-RELATED"/>
    <property type="match status" value="1"/>
</dbReference>
<dbReference type="CDD" id="cd14014">
    <property type="entry name" value="STKc_PknB_like"/>
    <property type="match status" value="1"/>
</dbReference>
<protein>
    <recommendedName>
        <fullName evidence="1">non-specific serine/threonine protein kinase</fullName>
        <ecNumber evidence="1">2.7.11.1</ecNumber>
    </recommendedName>
</protein>
<evidence type="ECO:0000256" key="8">
    <source>
        <dbReference type="SAM" id="Phobius"/>
    </source>
</evidence>
<feature type="region of interest" description="Disordered" evidence="7">
    <location>
        <begin position="633"/>
        <end position="662"/>
    </location>
</feature>
<dbReference type="Proteomes" id="UP000308349">
    <property type="component" value="Unassembled WGS sequence"/>
</dbReference>
<dbReference type="Gene3D" id="1.10.510.10">
    <property type="entry name" value="Transferase(Phosphotransferase) domain 1"/>
    <property type="match status" value="1"/>
</dbReference>
<keyword evidence="2" id="KW-0723">Serine/threonine-protein kinase</keyword>
<feature type="region of interest" description="Disordered" evidence="7">
    <location>
        <begin position="308"/>
        <end position="597"/>
    </location>
</feature>
<evidence type="ECO:0000313" key="10">
    <source>
        <dbReference type="EMBL" id="TLF97907.1"/>
    </source>
</evidence>
<dbReference type="GO" id="GO:0005524">
    <property type="term" value="F:ATP binding"/>
    <property type="evidence" value="ECO:0007669"/>
    <property type="project" value="UniProtKB-KW"/>
</dbReference>
<comment type="caution">
    <text evidence="10">The sequence shown here is derived from an EMBL/GenBank/DDBJ whole genome shotgun (WGS) entry which is preliminary data.</text>
</comment>
<dbReference type="InterPro" id="IPR011009">
    <property type="entry name" value="Kinase-like_dom_sf"/>
</dbReference>
<feature type="compositionally biased region" description="Low complexity" evidence="7">
    <location>
        <begin position="456"/>
        <end position="478"/>
    </location>
</feature>
<keyword evidence="3" id="KW-0808">Transferase</keyword>
<evidence type="ECO:0000256" key="5">
    <source>
        <dbReference type="ARBA" id="ARBA00022777"/>
    </source>
</evidence>
<feature type="transmembrane region" description="Helical" evidence="8">
    <location>
        <begin position="605"/>
        <end position="629"/>
    </location>
</feature>
<keyword evidence="8" id="KW-0812">Transmembrane</keyword>
<keyword evidence="8" id="KW-0472">Membrane</keyword>
<dbReference type="PANTHER" id="PTHR43289:SF6">
    <property type="entry name" value="SERINE_THREONINE-PROTEIN KINASE NEKL-3"/>
    <property type="match status" value="1"/>
</dbReference>
<evidence type="ECO:0000256" key="1">
    <source>
        <dbReference type="ARBA" id="ARBA00012513"/>
    </source>
</evidence>
<evidence type="ECO:0000256" key="6">
    <source>
        <dbReference type="ARBA" id="ARBA00022840"/>
    </source>
</evidence>
<feature type="domain" description="Protein kinase" evidence="9">
    <location>
        <begin position="1"/>
        <end position="255"/>
    </location>
</feature>